<keyword evidence="3 7" id="KW-0997">Cell inner membrane</keyword>
<dbReference type="Pfam" id="PF06808">
    <property type="entry name" value="DctM"/>
    <property type="match status" value="1"/>
</dbReference>
<feature type="transmembrane region" description="Helical" evidence="7">
    <location>
        <begin position="6"/>
        <end position="34"/>
    </location>
</feature>
<keyword evidence="6 7" id="KW-0472">Membrane</keyword>
<dbReference type="InterPro" id="IPR004681">
    <property type="entry name" value="TRAP_DctM"/>
</dbReference>
<dbReference type="GO" id="GO:0005886">
    <property type="term" value="C:plasma membrane"/>
    <property type="evidence" value="ECO:0007669"/>
    <property type="project" value="UniProtKB-SubCell"/>
</dbReference>
<evidence type="ECO:0000256" key="3">
    <source>
        <dbReference type="ARBA" id="ARBA00022519"/>
    </source>
</evidence>
<proteinExistence type="inferred from homology"/>
<feature type="transmembrane region" description="Helical" evidence="7">
    <location>
        <begin position="46"/>
        <end position="68"/>
    </location>
</feature>
<dbReference type="PIRSF" id="PIRSF006066">
    <property type="entry name" value="HI0050"/>
    <property type="match status" value="1"/>
</dbReference>
<dbReference type="RefSeq" id="WP_090112136.1">
    <property type="nucleotide sequence ID" value="NZ_FNAT01000003.1"/>
</dbReference>
<feature type="transmembrane region" description="Helical" evidence="7">
    <location>
        <begin position="270"/>
        <end position="293"/>
    </location>
</feature>
<evidence type="ECO:0000313" key="9">
    <source>
        <dbReference type="EMBL" id="SDE68375.1"/>
    </source>
</evidence>
<evidence type="ECO:0000256" key="1">
    <source>
        <dbReference type="ARBA" id="ARBA00004429"/>
    </source>
</evidence>
<feature type="transmembrane region" description="Helical" evidence="7">
    <location>
        <begin position="129"/>
        <end position="149"/>
    </location>
</feature>
<comment type="subcellular location">
    <subcellularLocation>
        <location evidence="1 7">Cell inner membrane</location>
        <topology evidence="1 7">Multi-pass membrane protein</topology>
    </subcellularLocation>
</comment>
<evidence type="ECO:0000256" key="5">
    <source>
        <dbReference type="ARBA" id="ARBA00022989"/>
    </source>
</evidence>
<dbReference type="EMBL" id="FNAT01000003">
    <property type="protein sequence ID" value="SDE68375.1"/>
    <property type="molecule type" value="Genomic_DNA"/>
</dbReference>
<evidence type="ECO:0000256" key="7">
    <source>
        <dbReference type="RuleBase" id="RU369079"/>
    </source>
</evidence>
<protein>
    <recommendedName>
        <fullName evidence="7">TRAP transporter large permease protein</fullName>
    </recommendedName>
</protein>
<feature type="transmembrane region" description="Helical" evidence="7">
    <location>
        <begin position="88"/>
        <end position="108"/>
    </location>
</feature>
<gene>
    <name evidence="9" type="ORF">SAMN04488567_2337</name>
</gene>
<comment type="function">
    <text evidence="7">Part of the tripartite ATP-independent periplasmic (TRAP) transport system.</text>
</comment>
<feature type="transmembrane region" description="Helical" evidence="7">
    <location>
        <begin position="398"/>
        <end position="420"/>
    </location>
</feature>
<feature type="transmembrane region" description="Helical" evidence="7">
    <location>
        <begin position="169"/>
        <end position="191"/>
    </location>
</feature>
<evidence type="ECO:0000256" key="4">
    <source>
        <dbReference type="ARBA" id="ARBA00022692"/>
    </source>
</evidence>
<keyword evidence="10" id="KW-1185">Reference proteome</keyword>
<sequence length="426" mass="44533">MTLLLVLAILLGLIGFGLPIAFALISIAVGIFYFADVDQLIVAQRLYRGVQSFPLLAVPLFILAGQIMSRSGISGHLVEFAKTLVGQMRGGLAAVNVVTSMFFAGMSGTSMSDTAAVGGMIIDPMVKRGYSRAFTGAVTAASSTIGIIIPPSVPMVILGAYLGISTGALFAAGLISGVLLGLALIVTAWLISIRNGYPVEAPFSARRTVLAFARALPALLMPAIILGGILGGIFTPTEASSVAVIYGTAIGMFYYRTLKPRVLYQTLCEAAVLSGAVMMVTAAAHVMGFAFTYEQLADSILKPLAELQVSPVLFLVLLSVIMIVAGTFLDGIAMIFIIVPLFFPAIELLGIHPVHFGMVVVLCWGIGQQTPPVGAALFITSAIAKVDMLSLTRANLPFIAVMLLVLAAVILFPETIVLSVPTALGL</sequence>
<dbReference type="GO" id="GO:0022857">
    <property type="term" value="F:transmembrane transporter activity"/>
    <property type="evidence" value="ECO:0007669"/>
    <property type="project" value="UniProtKB-UniRule"/>
</dbReference>
<dbReference type="STRING" id="521013.SAMN04488567_2337"/>
<reference evidence="10" key="1">
    <citation type="submission" date="2016-10" db="EMBL/GenBank/DDBJ databases">
        <authorList>
            <person name="Varghese N."/>
            <person name="Submissions S."/>
        </authorList>
    </citation>
    <scope>NUCLEOTIDE SEQUENCE [LARGE SCALE GENOMIC DNA]</scope>
    <source>
        <strain evidence="10">DSM 21424</strain>
    </source>
</reference>
<dbReference type="NCBIfam" id="TIGR00786">
    <property type="entry name" value="dctM"/>
    <property type="match status" value="1"/>
</dbReference>
<comment type="subunit">
    <text evidence="7">The complex comprises the extracytoplasmic solute receptor protein and the two transmembrane proteins.</text>
</comment>
<name>A0A1G7EYE1_9RHOB</name>
<dbReference type="Proteomes" id="UP000198922">
    <property type="component" value="Unassembled WGS sequence"/>
</dbReference>
<dbReference type="PANTHER" id="PTHR33362">
    <property type="entry name" value="SIALIC ACID TRAP TRANSPORTER PERMEASE PROTEIN SIAT-RELATED"/>
    <property type="match status" value="1"/>
</dbReference>
<feature type="transmembrane region" description="Helical" evidence="7">
    <location>
        <begin position="212"/>
        <end position="234"/>
    </location>
</feature>
<evidence type="ECO:0000256" key="2">
    <source>
        <dbReference type="ARBA" id="ARBA00022475"/>
    </source>
</evidence>
<organism evidence="9 10">
    <name type="scientific">Limimaricola pyoseonensis</name>
    <dbReference type="NCBI Taxonomy" id="521013"/>
    <lineage>
        <taxon>Bacteria</taxon>
        <taxon>Pseudomonadati</taxon>
        <taxon>Pseudomonadota</taxon>
        <taxon>Alphaproteobacteria</taxon>
        <taxon>Rhodobacterales</taxon>
        <taxon>Paracoccaceae</taxon>
        <taxon>Limimaricola</taxon>
    </lineage>
</organism>
<evidence type="ECO:0000259" key="8">
    <source>
        <dbReference type="Pfam" id="PF06808"/>
    </source>
</evidence>
<keyword evidence="4 7" id="KW-0812">Transmembrane</keyword>
<comment type="caution">
    <text evidence="7">Lacks conserved residue(s) required for the propagation of feature annotation.</text>
</comment>
<comment type="similarity">
    <text evidence="7">Belongs to the TRAP transporter large permease family.</text>
</comment>
<keyword evidence="7" id="KW-0813">Transport</keyword>
<feature type="transmembrane region" description="Helical" evidence="7">
    <location>
        <begin position="313"/>
        <end position="339"/>
    </location>
</feature>
<keyword evidence="5 7" id="KW-1133">Transmembrane helix</keyword>
<dbReference type="AlphaFoldDB" id="A0A1G7EYE1"/>
<dbReference type="InterPro" id="IPR010656">
    <property type="entry name" value="DctM"/>
</dbReference>
<feature type="domain" description="TRAP C4-dicarboxylate transport system permease DctM subunit" evidence="8">
    <location>
        <begin position="7"/>
        <end position="414"/>
    </location>
</feature>
<dbReference type="OrthoDB" id="9790209at2"/>
<keyword evidence="2" id="KW-1003">Cell membrane</keyword>
<feature type="transmembrane region" description="Helical" evidence="7">
    <location>
        <begin position="240"/>
        <end position="258"/>
    </location>
</feature>
<accession>A0A1G7EYE1</accession>
<evidence type="ECO:0000313" key="10">
    <source>
        <dbReference type="Proteomes" id="UP000198922"/>
    </source>
</evidence>
<evidence type="ECO:0000256" key="6">
    <source>
        <dbReference type="ARBA" id="ARBA00023136"/>
    </source>
</evidence>